<evidence type="ECO:0000256" key="6">
    <source>
        <dbReference type="ARBA" id="ARBA00031792"/>
    </source>
</evidence>
<proteinExistence type="predicted"/>
<dbReference type="EMBL" id="LNZH02000210">
    <property type="protein sequence ID" value="OCB85367.1"/>
    <property type="molecule type" value="Genomic_DNA"/>
</dbReference>
<feature type="compositionally biased region" description="Basic and acidic residues" evidence="9">
    <location>
        <begin position="65"/>
        <end position="78"/>
    </location>
</feature>
<dbReference type="Proteomes" id="UP000757232">
    <property type="component" value="Unassembled WGS sequence"/>
</dbReference>
<evidence type="ECO:0000256" key="3">
    <source>
        <dbReference type="ARBA" id="ARBA00022603"/>
    </source>
</evidence>
<dbReference type="GO" id="GO:0052905">
    <property type="term" value="F:tRNA (guanosine(9)-N1)-methyltransferase activity"/>
    <property type="evidence" value="ECO:0007669"/>
    <property type="project" value="UniProtKB-EC"/>
</dbReference>
<protein>
    <recommendedName>
        <fullName evidence="2">tRNA (guanine(9)-N1)-methyltransferase</fullName>
        <ecNumber evidence="1">2.1.1.221</ecNumber>
    </recommendedName>
    <alternativeName>
        <fullName evidence="7">tRNA methyltransferase 10</fullName>
    </alternativeName>
    <alternativeName>
        <fullName evidence="6">tRNA(m1G9)-methyltransferase</fullName>
    </alternativeName>
</protein>
<dbReference type="GO" id="GO:0002939">
    <property type="term" value="P:tRNA N1-guanine methylation"/>
    <property type="evidence" value="ECO:0007669"/>
    <property type="project" value="TreeGrafter"/>
</dbReference>
<evidence type="ECO:0000256" key="9">
    <source>
        <dbReference type="SAM" id="MobiDB-lite"/>
    </source>
</evidence>
<keyword evidence="12" id="KW-1185">Reference proteome</keyword>
<comment type="catalytic activity">
    <reaction evidence="8">
        <text>guanosine(9) in tRNA + S-adenosyl-L-methionine = N(1)-methylguanosine(9) in tRNA + S-adenosyl-L-homocysteine + H(+)</text>
        <dbReference type="Rhea" id="RHEA:43156"/>
        <dbReference type="Rhea" id="RHEA-COMP:10367"/>
        <dbReference type="Rhea" id="RHEA-COMP:10368"/>
        <dbReference type="ChEBI" id="CHEBI:15378"/>
        <dbReference type="ChEBI" id="CHEBI:57856"/>
        <dbReference type="ChEBI" id="CHEBI:59789"/>
        <dbReference type="ChEBI" id="CHEBI:73542"/>
        <dbReference type="ChEBI" id="CHEBI:74269"/>
        <dbReference type="EC" id="2.1.1.221"/>
    </reaction>
</comment>
<evidence type="ECO:0000256" key="1">
    <source>
        <dbReference type="ARBA" id="ARBA00012797"/>
    </source>
</evidence>
<evidence type="ECO:0000313" key="11">
    <source>
        <dbReference type="EMBL" id="OCB85367.1"/>
    </source>
</evidence>
<feature type="compositionally biased region" description="Polar residues" evidence="9">
    <location>
        <begin position="33"/>
        <end position="49"/>
    </location>
</feature>
<comment type="caution">
    <text evidence="11">The sequence shown here is derived from an EMBL/GenBank/DDBJ whole genome shotgun (WGS) entry which is preliminary data.</text>
</comment>
<keyword evidence="3" id="KW-0489">Methyltransferase</keyword>
<name>A0A9Q5MZY1_SANBA</name>
<dbReference type="AlphaFoldDB" id="A0A9Q5MZY1"/>
<keyword evidence="4" id="KW-0808">Transferase</keyword>
<dbReference type="PROSITE" id="PS51675">
    <property type="entry name" value="SAM_MT_TRM10"/>
    <property type="match status" value="1"/>
</dbReference>
<feature type="compositionally biased region" description="Basic and acidic residues" evidence="9">
    <location>
        <begin position="103"/>
        <end position="113"/>
    </location>
</feature>
<evidence type="ECO:0000256" key="7">
    <source>
        <dbReference type="ARBA" id="ARBA00032166"/>
    </source>
</evidence>
<evidence type="ECO:0000256" key="8">
    <source>
        <dbReference type="ARBA" id="ARBA00048434"/>
    </source>
</evidence>
<dbReference type="GO" id="GO:0005634">
    <property type="term" value="C:nucleus"/>
    <property type="evidence" value="ECO:0007669"/>
    <property type="project" value="TreeGrafter"/>
</dbReference>
<keyword evidence="5" id="KW-0949">S-adenosyl-L-methionine</keyword>
<accession>A0A9Q5MZY1</accession>
<evidence type="ECO:0000256" key="4">
    <source>
        <dbReference type="ARBA" id="ARBA00022679"/>
    </source>
</evidence>
<organism evidence="11 12">
    <name type="scientific">Sanghuangporus baumii</name>
    <name type="common">Phellinus baumii</name>
    <dbReference type="NCBI Taxonomy" id="108892"/>
    <lineage>
        <taxon>Eukaryota</taxon>
        <taxon>Fungi</taxon>
        <taxon>Dikarya</taxon>
        <taxon>Basidiomycota</taxon>
        <taxon>Agaricomycotina</taxon>
        <taxon>Agaricomycetes</taxon>
        <taxon>Hymenochaetales</taxon>
        <taxon>Hymenochaetaceae</taxon>
        <taxon>Sanghuangporus</taxon>
    </lineage>
</organism>
<evidence type="ECO:0000259" key="10">
    <source>
        <dbReference type="PROSITE" id="PS51675"/>
    </source>
</evidence>
<gene>
    <name evidence="11" type="ORF">A7U60_g7676</name>
</gene>
<reference evidence="11" key="1">
    <citation type="submission" date="2016-06" db="EMBL/GenBank/DDBJ databases">
        <title>Draft Genome sequence of the fungus Inonotus baumii.</title>
        <authorList>
            <person name="Zhu H."/>
            <person name="Lin W."/>
        </authorList>
    </citation>
    <scope>NUCLEOTIDE SEQUENCE</scope>
    <source>
        <strain evidence="11">821</strain>
    </source>
</reference>
<evidence type="ECO:0000313" key="12">
    <source>
        <dbReference type="Proteomes" id="UP000757232"/>
    </source>
</evidence>
<dbReference type="CDD" id="cd18089">
    <property type="entry name" value="SPOUT_Trm10-like"/>
    <property type="match status" value="1"/>
</dbReference>
<dbReference type="InterPro" id="IPR028564">
    <property type="entry name" value="MT_TRM10-typ"/>
</dbReference>
<evidence type="ECO:0000256" key="2">
    <source>
        <dbReference type="ARBA" id="ARBA00020451"/>
    </source>
</evidence>
<feature type="domain" description="SAM-dependent MTase TRM10-type" evidence="10">
    <location>
        <begin position="112"/>
        <end position="338"/>
    </location>
</feature>
<dbReference type="PANTHER" id="PTHR13563:SF13">
    <property type="entry name" value="TRNA METHYLTRANSFERASE 10 HOMOLOG A"/>
    <property type="match status" value="1"/>
</dbReference>
<feature type="region of interest" description="Disordered" evidence="9">
    <location>
        <begin position="1"/>
        <end position="125"/>
    </location>
</feature>
<dbReference type="Gene3D" id="3.40.1280.30">
    <property type="match status" value="1"/>
</dbReference>
<evidence type="ECO:0000256" key="5">
    <source>
        <dbReference type="ARBA" id="ARBA00022691"/>
    </source>
</evidence>
<dbReference type="InterPro" id="IPR038459">
    <property type="entry name" value="MT_TRM10-typ_sf"/>
</dbReference>
<sequence length="378" mass="42666">MTESAVTNHVAIDPSKPKTSDNTAGNSPPADTPQDSPSQPSLGQQQEQPLSKKAQKRAAKAAILQEKKLEKRQRERAAKKEKKRERKERLVRGVLDSEEGEGDERGEGGEPVRKKARKSYTNEGGRNPFKARVIVDLGFDSYMTDKEISSLSSQLAYCYSANRKATQPFESLLFTSLSGRLHARLERENNAGYKRWAGCEWWEEGCDRLWTEDPRDDDALNAAKGAANADEKKSRSSKDAIVYLTSDADDELEELKEGETYILGGIVDRNRHKLLCQKKAAAQGIRTARLPIGKYLKELKTRKVLTVNQVFEILIHWVESRNWEEAIYGVMPKRKFTQQSGKPQLEEKGLEEKQVVLDEAELEGNRTLSSEEDESARE</sequence>
<dbReference type="PANTHER" id="PTHR13563">
    <property type="entry name" value="TRNA (GUANINE-9-) METHYLTRANSFERASE"/>
    <property type="match status" value="1"/>
</dbReference>
<dbReference type="InterPro" id="IPR007356">
    <property type="entry name" value="tRNA_m1G_MeTrfase_euk"/>
</dbReference>
<dbReference type="GO" id="GO:0000049">
    <property type="term" value="F:tRNA binding"/>
    <property type="evidence" value="ECO:0007669"/>
    <property type="project" value="TreeGrafter"/>
</dbReference>
<dbReference type="OrthoDB" id="278300at2759"/>
<dbReference type="EC" id="2.1.1.221" evidence="1"/>